<keyword evidence="1" id="KW-0812">Transmembrane</keyword>
<sequence length="144" mass="16281">MIVLPTVETTPQTTTVTALPLQMPLSTKILLLNYDPVSTSNGFRTSRYVMHLRDVRDVPIDVINRTLNRRFSPGVHENAHLLQLLYPSRIVFAGKRPIFLAEEGFEDFARKARSNENDEKSWWWRGILMGAMAVTAVGAIVARS</sequence>
<dbReference type="STRING" id="7739.C3YSQ4"/>
<evidence type="ECO:0000256" key="1">
    <source>
        <dbReference type="SAM" id="Phobius"/>
    </source>
</evidence>
<dbReference type="AlphaFoldDB" id="C3YSQ4"/>
<accession>C3YSQ4</accession>
<protein>
    <submittedName>
        <fullName evidence="2">Uncharacterized protein</fullName>
    </submittedName>
</protein>
<proteinExistence type="predicted"/>
<dbReference type="EMBL" id="GG666549">
    <property type="protein sequence ID" value="EEN56755.1"/>
    <property type="molecule type" value="Genomic_DNA"/>
</dbReference>
<organism>
    <name type="scientific">Branchiostoma floridae</name>
    <name type="common">Florida lancelet</name>
    <name type="synonym">Amphioxus</name>
    <dbReference type="NCBI Taxonomy" id="7739"/>
    <lineage>
        <taxon>Eukaryota</taxon>
        <taxon>Metazoa</taxon>
        <taxon>Chordata</taxon>
        <taxon>Cephalochordata</taxon>
        <taxon>Leptocardii</taxon>
        <taxon>Amphioxiformes</taxon>
        <taxon>Branchiostomatidae</taxon>
        <taxon>Branchiostoma</taxon>
    </lineage>
</organism>
<keyword evidence="1" id="KW-1133">Transmembrane helix</keyword>
<reference evidence="2" key="1">
    <citation type="journal article" date="2008" name="Nature">
        <title>The amphioxus genome and the evolution of the chordate karyotype.</title>
        <authorList>
            <consortium name="US DOE Joint Genome Institute (JGI-PGF)"/>
            <person name="Putnam N.H."/>
            <person name="Butts T."/>
            <person name="Ferrier D.E.K."/>
            <person name="Furlong R.F."/>
            <person name="Hellsten U."/>
            <person name="Kawashima T."/>
            <person name="Robinson-Rechavi M."/>
            <person name="Shoguchi E."/>
            <person name="Terry A."/>
            <person name="Yu J.-K."/>
            <person name="Benito-Gutierrez E.L."/>
            <person name="Dubchak I."/>
            <person name="Garcia-Fernandez J."/>
            <person name="Gibson-Brown J.J."/>
            <person name="Grigoriev I.V."/>
            <person name="Horton A.C."/>
            <person name="de Jong P.J."/>
            <person name="Jurka J."/>
            <person name="Kapitonov V.V."/>
            <person name="Kohara Y."/>
            <person name="Kuroki Y."/>
            <person name="Lindquist E."/>
            <person name="Lucas S."/>
            <person name="Osoegawa K."/>
            <person name="Pennacchio L.A."/>
            <person name="Salamov A.A."/>
            <person name="Satou Y."/>
            <person name="Sauka-Spengler T."/>
            <person name="Schmutz J."/>
            <person name="Shin-I T."/>
            <person name="Toyoda A."/>
            <person name="Bronner-Fraser M."/>
            <person name="Fujiyama A."/>
            <person name="Holland L.Z."/>
            <person name="Holland P.W.H."/>
            <person name="Satoh N."/>
            <person name="Rokhsar D.S."/>
        </authorList>
    </citation>
    <scope>NUCLEOTIDE SEQUENCE [LARGE SCALE GENOMIC DNA]</scope>
    <source>
        <strain evidence="2">S238N-H82</strain>
        <tissue evidence="2">Testes</tissue>
    </source>
</reference>
<keyword evidence="1" id="KW-0472">Membrane</keyword>
<name>C3YSQ4_BRAFL</name>
<gene>
    <name evidence="2" type="ORF">BRAFLDRAFT_83486</name>
</gene>
<feature type="transmembrane region" description="Helical" evidence="1">
    <location>
        <begin position="122"/>
        <end position="142"/>
    </location>
</feature>
<dbReference type="InParanoid" id="C3YSQ4"/>
<evidence type="ECO:0000313" key="2">
    <source>
        <dbReference type="EMBL" id="EEN56755.1"/>
    </source>
</evidence>